<dbReference type="Proteomes" id="UP000070344">
    <property type="component" value="Unassembled WGS sequence"/>
</dbReference>
<evidence type="ECO:0000256" key="3">
    <source>
        <dbReference type="ARBA" id="ARBA00022695"/>
    </source>
</evidence>
<organism evidence="7 8">
    <name type="scientific">candidate division MSBL1 archaeon SCGC-AAA259O05</name>
    <dbReference type="NCBI Taxonomy" id="1698271"/>
    <lineage>
        <taxon>Archaea</taxon>
        <taxon>Methanobacteriati</taxon>
        <taxon>Methanobacteriota</taxon>
        <taxon>candidate division MSBL1</taxon>
    </lineage>
</organism>
<dbReference type="AlphaFoldDB" id="A0A133UZH3"/>
<comment type="catalytic activity">
    <reaction evidence="4">
        <text>beta-nicotinamide D-ribonucleotide + ATP + H(+) = diphosphate + NAD(+)</text>
        <dbReference type="Rhea" id="RHEA:21360"/>
        <dbReference type="ChEBI" id="CHEBI:14649"/>
        <dbReference type="ChEBI" id="CHEBI:15378"/>
        <dbReference type="ChEBI" id="CHEBI:30616"/>
        <dbReference type="ChEBI" id="CHEBI:33019"/>
        <dbReference type="ChEBI" id="CHEBI:57540"/>
        <dbReference type="EC" id="2.7.7.1"/>
    </reaction>
</comment>
<dbReference type="NCBIfam" id="TIGR00125">
    <property type="entry name" value="cyt_tran_rel"/>
    <property type="match status" value="1"/>
</dbReference>
<dbReference type="GO" id="GO:0005737">
    <property type="term" value="C:cytoplasm"/>
    <property type="evidence" value="ECO:0007669"/>
    <property type="project" value="UniProtKB-SubCell"/>
</dbReference>
<keyword evidence="3 4" id="KW-0548">Nucleotidyltransferase</keyword>
<dbReference type="NCBIfam" id="TIGR01527">
    <property type="entry name" value="arch_NMN_Atrans"/>
    <property type="match status" value="1"/>
</dbReference>
<dbReference type="SUPFAM" id="SSF52374">
    <property type="entry name" value="Nucleotidylyl transferase"/>
    <property type="match status" value="1"/>
</dbReference>
<dbReference type="UniPathway" id="UPA00253">
    <property type="reaction ID" value="UER00600"/>
</dbReference>
<evidence type="ECO:0000256" key="2">
    <source>
        <dbReference type="ARBA" id="ARBA00022679"/>
    </source>
</evidence>
<keyword evidence="2 4" id="KW-0808">Transferase</keyword>
<comment type="subcellular location">
    <subcellularLocation>
        <location evidence="4">Cytoplasm</location>
    </subcellularLocation>
</comment>
<keyword evidence="8" id="KW-1185">Reference proteome</keyword>
<dbReference type="PATRIC" id="fig|1698271.3.peg.1473"/>
<keyword evidence="4" id="KW-0067">ATP-binding</keyword>
<comment type="similarity">
    <text evidence="1 4">Belongs to the archaeal NMN adenylyltransferase family.</text>
</comment>
<keyword evidence="4" id="KW-0520">NAD</keyword>
<keyword evidence="4" id="KW-0963">Cytoplasm</keyword>
<feature type="domain" description="Cytidyltransferase-like" evidence="6">
    <location>
        <begin position="7"/>
        <end position="137"/>
    </location>
</feature>
<evidence type="ECO:0000313" key="7">
    <source>
        <dbReference type="EMBL" id="KXA99593.1"/>
    </source>
</evidence>
<comment type="caution">
    <text evidence="7">The sequence shown here is derived from an EMBL/GenBank/DDBJ whole genome shotgun (WGS) entry which is preliminary data.</text>
</comment>
<dbReference type="EC" id="2.7.7.1" evidence="4 5"/>
<dbReference type="PANTHER" id="PTHR21342">
    <property type="entry name" value="PHOSPHOPANTETHEINE ADENYLYLTRANSFERASE"/>
    <property type="match status" value="1"/>
</dbReference>
<evidence type="ECO:0000313" key="8">
    <source>
        <dbReference type="Proteomes" id="UP000070344"/>
    </source>
</evidence>
<dbReference type="InterPro" id="IPR006418">
    <property type="entry name" value="NMN_Atrans_arc"/>
</dbReference>
<dbReference type="GO" id="GO:0009435">
    <property type="term" value="P:NAD+ biosynthetic process"/>
    <property type="evidence" value="ECO:0007669"/>
    <property type="project" value="UniProtKB-UniRule"/>
</dbReference>
<accession>A0A133UZH3</accession>
<name>A0A133UZH3_9EURY</name>
<reference evidence="7 8" key="1">
    <citation type="journal article" date="2016" name="Sci. Rep.">
        <title>Metabolic traits of an uncultured archaeal lineage -MSBL1- from brine pools of the Red Sea.</title>
        <authorList>
            <person name="Mwirichia R."/>
            <person name="Alam I."/>
            <person name="Rashid M."/>
            <person name="Vinu M."/>
            <person name="Ba-Alawi W."/>
            <person name="Anthony Kamau A."/>
            <person name="Kamanda Ngugi D."/>
            <person name="Goker M."/>
            <person name="Klenk H.P."/>
            <person name="Bajic V."/>
            <person name="Stingl U."/>
        </authorList>
    </citation>
    <scope>NUCLEOTIDE SEQUENCE [LARGE SCALE GENOMIC DNA]</scope>
    <source>
        <strain evidence="7">SCGC-AAA259O05</strain>
    </source>
</reference>
<sequence length="176" mass="20313">MSDRGILLGRYQPPHKGHLEVIREILEEVDEIVIGLGSAQRSHQMDDPFTAGERILMLKRLLTESEINLSKVYFVPIPDVKSHSLWVSHVISFSPPFSVVYSGNSLVKRLFKERDFEVRAPPMFNRKEYSESEIRKRIIDNEDWEHLVPEGVAEAIEEIEGEARLRDLSQTGFLQK</sequence>
<dbReference type="GO" id="GO:0005524">
    <property type="term" value="F:ATP binding"/>
    <property type="evidence" value="ECO:0007669"/>
    <property type="project" value="UniProtKB-KW"/>
</dbReference>
<evidence type="ECO:0000259" key="6">
    <source>
        <dbReference type="Pfam" id="PF01467"/>
    </source>
</evidence>
<proteinExistence type="inferred from homology"/>
<keyword evidence="4" id="KW-0662">Pyridine nucleotide biosynthesis</keyword>
<dbReference type="Gene3D" id="3.40.50.620">
    <property type="entry name" value="HUPs"/>
    <property type="match status" value="1"/>
</dbReference>
<dbReference type="EMBL" id="LHXV01000079">
    <property type="protein sequence ID" value="KXA99593.1"/>
    <property type="molecule type" value="Genomic_DNA"/>
</dbReference>
<dbReference type="NCBIfam" id="NF002243">
    <property type="entry name" value="PRK01153.1"/>
    <property type="match status" value="1"/>
</dbReference>
<evidence type="ECO:0000256" key="5">
    <source>
        <dbReference type="NCBIfam" id="TIGR01527"/>
    </source>
</evidence>
<comment type="pathway">
    <text evidence="4">Cofactor biosynthesis; NAD(+) biosynthesis; NAD(+) from nicotinamide D-ribonucleotide: step 1/1.</text>
</comment>
<evidence type="ECO:0000256" key="1">
    <source>
        <dbReference type="ARBA" id="ARBA00010124"/>
    </source>
</evidence>
<dbReference type="InterPro" id="IPR004821">
    <property type="entry name" value="Cyt_trans-like"/>
</dbReference>
<gene>
    <name evidence="7" type="ORF">AKJ41_05185</name>
</gene>
<protein>
    <recommendedName>
        <fullName evidence="4 5">Nicotinamide-nucleotide adenylyltransferase</fullName>
        <ecNumber evidence="4 5">2.7.7.1</ecNumber>
    </recommendedName>
    <alternativeName>
        <fullName evidence="4">NAD(+) diphosphorylase</fullName>
    </alternativeName>
    <alternativeName>
        <fullName evidence="4">NAD(+) pyrophosphorylase</fullName>
    </alternativeName>
    <alternativeName>
        <fullName evidence="4">NMN adenylyltransferase</fullName>
    </alternativeName>
</protein>
<dbReference type="GO" id="GO:0000309">
    <property type="term" value="F:nicotinamide-nucleotide adenylyltransferase activity"/>
    <property type="evidence" value="ECO:0007669"/>
    <property type="project" value="UniProtKB-UniRule"/>
</dbReference>
<keyword evidence="4" id="KW-0547">Nucleotide-binding</keyword>
<dbReference type="HAMAP" id="MF_00243">
    <property type="entry name" value="NMN_adenylyltr"/>
    <property type="match status" value="1"/>
</dbReference>
<dbReference type="Pfam" id="PF01467">
    <property type="entry name" value="CTP_transf_like"/>
    <property type="match status" value="1"/>
</dbReference>
<evidence type="ECO:0000256" key="4">
    <source>
        <dbReference type="HAMAP-Rule" id="MF_00243"/>
    </source>
</evidence>
<dbReference type="InterPro" id="IPR014729">
    <property type="entry name" value="Rossmann-like_a/b/a_fold"/>
</dbReference>
<dbReference type="PANTHER" id="PTHR21342:SF0">
    <property type="entry name" value="BIFUNCTIONAL NMN ADENYLYLTRANSFERASE_NUDIX HYDROLASE"/>
    <property type="match status" value="1"/>
</dbReference>